<dbReference type="GO" id="GO:0016740">
    <property type="term" value="F:transferase activity"/>
    <property type="evidence" value="ECO:0007669"/>
    <property type="project" value="UniProtKB-KW"/>
</dbReference>
<dbReference type="AlphaFoldDB" id="A0A9D1DUC0"/>
<reference evidence="1" key="2">
    <citation type="journal article" date="2021" name="PeerJ">
        <title>Extensive microbial diversity within the chicken gut microbiome revealed by metagenomics and culture.</title>
        <authorList>
            <person name="Gilroy R."/>
            <person name="Ravi A."/>
            <person name="Getino M."/>
            <person name="Pursley I."/>
            <person name="Horton D.L."/>
            <person name="Alikhan N.F."/>
            <person name="Baker D."/>
            <person name="Gharbi K."/>
            <person name="Hall N."/>
            <person name="Watson M."/>
            <person name="Adriaenssens E.M."/>
            <person name="Foster-Nyarko E."/>
            <person name="Jarju S."/>
            <person name="Secka A."/>
            <person name="Antonio M."/>
            <person name="Oren A."/>
            <person name="Chaudhuri R.R."/>
            <person name="La Ragione R."/>
            <person name="Hildebrand F."/>
            <person name="Pallen M.J."/>
        </authorList>
    </citation>
    <scope>NUCLEOTIDE SEQUENCE</scope>
    <source>
        <strain evidence="1">CHK184-20233</strain>
    </source>
</reference>
<accession>A0A9D1DUC0</accession>
<dbReference type="Proteomes" id="UP000824232">
    <property type="component" value="Unassembled WGS sequence"/>
</dbReference>
<sequence length="286" mass="33472">MNNIIEQMLSKYEIKNITDEINALKEIIQEIVLLGLSRSGFFDKAAFYGGTALRIFYKLDRFSEDLDFALISPNNDFDLSKYFSYIEKELKAYGLNMEVNTKQKSTTSNITSAFVKGDTLEHILKFFPNEENHNYDHILKKIKIKFEVDINPPSGATYEDVYKLLPSPHQIKLYDKESLFASKIHAILCRNWKTRTKGRDLYDYIFFIANNTKVNLELLKNKLIASKYIDTNSKFDINILKELLIKKFEIIDYEEAKDDVIPFIKNVESLSMWNKEFFISITEKLN</sequence>
<dbReference type="EMBL" id="DVHC01000038">
    <property type="protein sequence ID" value="HIR59150.1"/>
    <property type="molecule type" value="Genomic_DNA"/>
</dbReference>
<dbReference type="Gene3D" id="3.10.450.620">
    <property type="entry name" value="JHP933, nucleotidyltransferase-like core domain"/>
    <property type="match status" value="1"/>
</dbReference>
<comment type="caution">
    <text evidence="1">The sequence shown here is derived from an EMBL/GenBank/DDBJ whole genome shotgun (WGS) entry which is preliminary data.</text>
</comment>
<organism evidence="1 2">
    <name type="scientific">Candidatus Onthousia excrementipullorum</name>
    <dbReference type="NCBI Taxonomy" id="2840884"/>
    <lineage>
        <taxon>Bacteria</taxon>
        <taxon>Bacillati</taxon>
        <taxon>Bacillota</taxon>
        <taxon>Bacilli</taxon>
        <taxon>Candidatus Onthousia</taxon>
    </lineage>
</organism>
<keyword evidence="1" id="KW-0808">Transferase</keyword>
<name>A0A9D1DUC0_9FIRM</name>
<gene>
    <name evidence="1" type="ORF">IAB38_03785</name>
</gene>
<evidence type="ECO:0000313" key="1">
    <source>
        <dbReference type="EMBL" id="HIR59150.1"/>
    </source>
</evidence>
<proteinExistence type="predicted"/>
<dbReference type="Pfam" id="PF08843">
    <property type="entry name" value="AbiEii"/>
    <property type="match status" value="1"/>
</dbReference>
<reference evidence="1" key="1">
    <citation type="submission" date="2020-10" db="EMBL/GenBank/DDBJ databases">
        <authorList>
            <person name="Gilroy R."/>
        </authorList>
    </citation>
    <scope>NUCLEOTIDE SEQUENCE</scope>
    <source>
        <strain evidence="1">CHK184-20233</strain>
    </source>
</reference>
<protein>
    <submittedName>
        <fullName evidence="1">Nucleotidyl transferase AbiEii/AbiGii toxin family protein</fullName>
    </submittedName>
</protein>
<evidence type="ECO:0000313" key="2">
    <source>
        <dbReference type="Proteomes" id="UP000824232"/>
    </source>
</evidence>
<dbReference type="InterPro" id="IPR014942">
    <property type="entry name" value="AbiEii"/>
</dbReference>